<evidence type="ECO:0000313" key="3">
    <source>
        <dbReference type="Proteomes" id="UP001230504"/>
    </source>
</evidence>
<feature type="region of interest" description="Disordered" evidence="1">
    <location>
        <begin position="83"/>
        <end position="102"/>
    </location>
</feature>
<dbReference type="AlphaFoldDB" id="A0AAD8Q1T1"/>
<proteinExistence type="predicted"/>
<evidence type="ECO:0000256" key="1">
    <source>
        <dbReference type="SAM" id="MobiDB-lite"/>
    </source>
</evidence>
<gene>
    <name evidence="2" type="ORF">LY79DRAFT_182473</name>
</gene>
<protein>
    <submittedName>
        <fullName evidence="2">Uncharacterized protein</fullName>
    </submittedName>
</protein>
<comment type="caution">
    <text evidence="2">The sequence shown here is derived from an EMBL/GenBank/DDBJ whole genome shotgun (WGS) entry which is preliminary data.</text>
</comment>
<accession>A0AAD8Q1T1</accession>
<keyword evidence="3" id="KW-1185">Reference proteome</keyword>
<organism evidence="2 3">
    <name type="scientific">Colletotrichum navitas</name>
    <dbReference type="NCBI Taxonomy" id="681940"/>
    <lineage>
        <taxon>Eukaryota</taxon>
        <taxon>Fungi</taxon>
        <taxon>Dikarya</taxon>
        <taxon>Ascomycota</taxon>
        <taxon>Pezizomycotina</taxon>
        <taxon>Sordariomycetes</taxon>
        <taxon>Hypocreomycetidae</taxon>
        <taxon>Glomerellales</taxon>
        <taxon>Glomerellaceae</taxon>
        <taxon>Colletotrichum</taxon>
        <taxon>Colletotrichum graminicola species complex</taxon>
    </lineage>
</organism>
<sequence length="200" mass="21683">MSRCGPPTPYPPFCLGLFGSLRPKSRSLSTACLVKLASNLFVATTSHPLPPTKSPIWGGPGGHEHIACTWSPYDPHLLSPASTVSDHPKRGARTLPLNSTTSPPHHPCVTVISCLRPHICTTDCKHASSGIPLFDGPSSRVRNQRVHTSIQPPLVFVIVTRSPAPRLGTLTRFGGARYERLFPLPPICRWAGWCVCVCLQ</sequence>
<dbReference type="GeneID" id="85435558"/>
<evidence type="ECO:0000313" key="2">
    <source>
        <dbReference type="EMBL" id="KAK1593279.1"/>
    </source>
</evidence>
<reference evidence="2" key="1">
    <citation type="submission" date="2021-06" db="EMBL/GenBank/DDBJ databases">
        <title>Comparative genomics, transcriptomics and evolutionary studies reveal genomic signatures of adaptation to plant cell wall in hemibiotrophic fungi.</title>
        <authorList>
            <consortium name="DOE Joint Genome Institute"/>
            <person name="Baroncelli R."/>
            <person name="Diaz J.F."/>
            <person name="Benocci T."/>
            <person name="Peng M."/>
            <person name="Battaglia E."/>
            <person name="Haridas S."/>
            <person name="Andreopoulos W."/>
            <person name="Labutti K."/>
            <person name="Pangilinan J."/>
            <person name="Floch G.L."/>
            <person name="Makela M.R."/>
            <person name="Henrissat B."/>
            <person name="Grigoriev I.V."/>
            <person name="Crouch J.A."/>
            <person name="De Vries R.P."/>
            <person name="Sukno S.A."/>
            <person name="Thon M.R."/>
        </authorList>
    </citation>
    <scope>NUCLEOTIDE SEQUENCE</scope>
    <source>
        <strain evidence="2">CBS 125086</strain>
    </source>
</reference>
<name>A0AAD8Q1T1_9PEZI</name>
<dbReference type="RefSeq" id="XP_060414590.1">
    <property type="nucleotide sequence ID" value="XM_060551318.1"/>
</dbReference>
<dbReference type="Proteomes" id="UP001230504">
    <property type="component" value="Unassembled WGS sequence"/>
</dbReference>
<dbReference type="EMBL" id="JAHLJV010000026">
    <property type="protein sequence ID" value="KAK1593279.1"/>
    <property type="molecule type" value="Genomic_DNA"/>
</dbReference>